<protein>
    <submittedName>
        <fullName evidence="2 3">Cytosolic carboxypeptidase 4</fullName>
    </submittedName>
</protein>
<gene>
    <name evidence="2" type="ORF">ZHAS_00000179</name>
</gene>
<keyword evidence="2" id="KW-0121">Carboxypeptidase</keyword>
<dbReference type="GO" id="GO:0004180">
    <property type="term" value="F:carboxypeptidase activity"/>
    <property type="evidence" value="ECO:0007669"/>
    <property type="project" value="UniProtKB-KW"/>
</dbReference>
<dbReference type="EMBL" id="ATLV01000844">
    <property type="status" value="NOT_ANNOTATED_CDS"/>
    <property type="molecule type" value="Genomic_DNA"/>
</dbReference>
<name>A0A084V9Z1_ANOSI</name>
<keyword evidence="2" id="KW-0645">Protease</keyword>
<evidence type="ECO:0000313" key="3">
    <source>
        <dbReference type="EnsemblMetazoa" id="ASIC000179-PA"/>
    </source>
</evidence>
<keyword evidence="2" id="KW-0378">Hydrolase</keyword>
<feature type="region of interest" description="Disordered" evidence="1">
    <location>
        <begin position="52"/>
        <end position="91"/>
    </location>
</feature>
<reference evidence="3" key="2">
    <citation type="submission" date="2020-05" db="UniProtKB">
        <authorList>
            <consortium name="EnsemblMetazoa"/>
        </authorList>
    </citation>
    <scope>IDENTIFICATION</scope>
</reference>
<dbReference type="EnsemblMetazoa" id="ASIC000179-RA">
    <property type="protein sequence ID" value="ASIC000179-PA"/>
    <property type="gene ID" value="ASIC000179"/>
</dbReference>
<dbReference type="VEuPathDB" id="VectorBase:ASIC000179"/>
<proteinExistence type="predicted"/>
<keyword evidence="4" id="KW-1185">Reference proteome</keyword>
<sequence>MALEHLYYLHAGRWSWCVNRTRGVPVPSSPCPKGMNHGAVGGKETMAPNASYHNFEQSKMENEEKKRGERKQNRNGKSAIRSVPSNRGEKKPDVGMCVTKYLWKNRWQLAGASDSTSTKAPAFRKLLPITQRQRMQDAKGHGRRCVRRRAHNYCFWW</sequence>
<accession>A0A084V9Z1</accession>
<feature type="region of interest" description="Disordered" evidence="1">
    <location>
        <begin position="25"/>
        <end position="44"/>
    </location>
</feature>
<feature type="compositionally biased region" description="Basic and acidic residues" evidence="1">
    <location>
        <begin position="56"/>
        <end position="72"/>
    </location>
</feature>
<evidence type="ECO:0000256" key="1">
    <source>
        <dbReference type="SAM" id="MobiDB-lite"/>
    </source>
</evidence>
<dbReference type="Proteomes" id="UP000030765">
    <property type="component" value="Unassembled WGS sequence"/>
</dbReference>
<reference evidence="2 4" key="1">
    <citation type="journal article" date="2014" name="BMC Genomics">
        <title>Genome sequence of Anopheles sinensis provides insight into genetics basis of mosquito competence for malaria parasites.</title>
        <authorList>
            <person name="Zhou D."/>
            <person name="Zhang D."/>
            <person name="Ding G."/>
            <person name="Shi L."/>
            <person name="Hou Q."/>
            <person name="Ye Y."/>
            <person name="Xu Y."/>
            <person name="Zhou H."/>
            <person name="Xiong C."/>
            <person name="Li S."/>
            <person name="Yu J."/>
            <person name="Hong S."/>
            <person name="Yu X."/>
            <person name="Zou P."/>
            <person name="Chen C."/>
            <person name="Chang X."/>
            <person name="Wang W."/>
            <person name="Lv Y."/>
            <person name="Sun Y."/>
            <person name="Ma L."/>
            <person name="Shen B."/>
            <person name="Zhu C."/>
        </authorList>
    </citation>
    <scope>NUCLEOTIDE SEQUENCE [LARGE SCALE GENOMIC DNA]</scope>
</reference>
<organism evidence="2">
    <name type="scientific">Anopheles sinensis</name>
    <name type="common">Mosquito</name>
    <dbReference type="NCBI Taxonomy" id="74873"/>
    <lineage>
        <taxon>Eukaryota</taxon>
        <taxon>Metazoa</taxon>
        <taxon>Ecdysozoa</taxon>
        <taxon>Arthropoda</taxon>
        <taxon>Hexapoda</taxon>
        <taxon>Insecta</taxon>
        <taxon>Pterygota</taxon>
        <taxon>Neoptera</taxon>
        <taxon>Endopterygota</taxon>
        <taxon>Diptera</taxon>
        <taxon>Nematocera</taxon>
        <taxon>Culicoidea</taxon>
        <taxon>Culicidae</taxon>
        <taxon>Anophelinae</taxon>
        <taxon>Anopheles</taxon>
    </lineage>
</organism>
<dbReference type="AlphaFoldDB" id="A0A084V9Z1"/>
<evidence type="ECO:0000313" key="2">
    <source>
        <dbReference type="EMBL" id="KFB34785.1"/>
    </source>
</evidence>
<dbReference type="EMBL" id="KE523913">
    <property type="protein sequence ID" value="KFB34785.1"/>
    <property type="molecule type" value="Genomic_DNA"/>
</dbReference>
<evidence type="ECO:0000313" key="4">
    <source>
        <dbReference type="Proteomes" id="UP000030765"/>
    </source>
</evidence>